<name>K8EM71_9CHLO</name>
<proteinExistence type="predicted"/>
<gene>
    <name evidence="1" type="ordered locus">Bathy13g00860</name>
</gene>
<sequence length="130" mass="15056">MPRENPATCRDVQCPDHVLKAIYSQQHIVEVSESDESHSKRVVIDDELRRKKLEEYDENLKKWWEEYAARKNSEDEEHVCDSLLYDFSHLPRTTPAPNFLEDRVVKTLGAKEVVHKTTTEATGTQTTTGK</sequence>
<dbReference type="GeneID" id="19012009"/>
<dbReference type="RefSeq" id="XP_007509524.1">
    <property type="nucleotide sequence ID" value="XM_007509462.1"/>
</dbReference>
<reference evidence="1 2" key="1">
    <citation type="submission" date="2011-10" db="EMBL/GenBank/DDBJ databases">
        <authorList>
            <person name="Genoscope - CEA"/>
        </authorList>
    </citation>
    <scope>NUCLEOTIDE SEQUENCE [LARGE SCALE GENOMIC DNA]</scope>
    <source>
        <strain evidence="1 2">RCC 1105</strain>
    </source>
</reference>
<evidence type="ECO:0000313" key="1">
    <source>
        <dbReference type="EMBL" id="CCO19327.1"/>
    </source>
</evidence>
<dbReference type="AlphaFoldDB" id="K8EM71"/>
<dbReference type="Proteomes" id="UP000198341">
    <property type="component" value="Chromosome 13"/>
</dbReference>
<dbReference type="EMBL" id="FO082266">
    <property type="protein sequence ID" value="CCO19327.1"/>
    <property type="molecule type" value="Genomic_DNA"/>
</dbReference>
<organism evidence="1 2">
    <name type="scientific">Bathycoccus prasinos</name>
    <dbReference type="NCBI Taxonomy" id="41875"/>
    <lineage>
        <taxon>Eukaryota</taxon>
        <taxon>Viridiplantae</taxon>
        <taxon>Chlorophyta</taxon>
        <taxon>Mamiellophyceae</taxon>
        <taxon>Mamiellales</taxon>
        <taxon>Bathycoccaceae</taxon>
        <taxon>Bathycoccus</taxon>
    </lineage>
</organism>
<evidence type="ECO:0000313" key="2">
    <source>
        <dbReference type="Proteomes" id="UP000198341"/>
    </source>
</evidence>
<keyword evidence="2" id="KW-1185">Reference proteome</keyword>
<dbReference type="OrthoDB" id="497784at2759"/>
<dbReference type="eggNOG" id="ENOG502S82K">
    <property type="taxonomic scope" value="Eukaryota"/>
</dbReference>
<accession>K8EM71</accession>
<protein>
    <submittedName>
        <fullName evidence="1">Uncharacterized protein</fullName>
    </submittedName>
</protein>
<dbReference type="KEGG" id="bpg:Bathy13g00860"/>